<organism evidence="2 3">
    <name type="scientific">Streptomyces rhizosphaericus</name>
    <dbReference type="NCBI Taxonomy" id="114699"/>
    <lineage>
        <taxon>Bacteria</taxon>
        <taxon>Bacillati</taxon>
        <taxon>Actinomycetota</taxon>
        <taxon>Actinomycetes</taxon>
        <taxon>Kitasatosporales</taxon>
        <taxon>Streptomycetaceae</taxon>
        <taxon>Streptomyces</taxon>
        <taxon>Streptomyces violaceusniger group</taxon>
    </lineage>
</organism>
<protein>
    <submittedName>
        <fullName evidence="2">Uncharacterized protein</fullName>
    </submittedName>
</protein>
<dbReference type="Proteomes" id="UP001500418">
    <property type="component" value="Unassembled WGS sequence"/>
</dbReference>
<reference evidence="2 3" key="1">
    <citation type="journal article" date="2019" name="Int. J. Syst. Evol. Microbiol.">
        <title>The Global Catalogue of Microorganisms (GCM) 10K type strain sequencing project: providing services to taxonomists for standard genome sequencing and annotation.</title>
        <authorList>
            <consortium name="The Broad Institute Genomics Platform"/>
            <consortium name="The Broad Institute Genome Sequencing Center for Infectious Disease"/>
            <person name="Wu L."/>
            <person name="Ma J."/>
        </authorList>
    </citation>
    <scope>NUCLEOTIDE SEQUENCE [LARGE SCALE GENOMIC DNA]</scope>
    <source>
        <strain evidence="2 3">JCM 11444</strain>
    </source>
</reference>
<feature type="region of interest" description="Disordered" evidence="1">
    <location>
        <begin position="92"/>
        <end position="122"/>
    </location>
</feature>
<feature type="compositionally biased region" description="Low complexity" evidence="1">
    <location>
        <begin position="96"/>
        <end position="110"/>
    </location>
</feature>
<name>A0ABN1PE16_9ACTN</name>
<comment type="caution">
    <text evidence="2">The sequence shown here is derived from an EMBL/GenBank/DDBJ whole genome shotgun (WGS) entry which is preliminary data.</text>
</comment>
<dbReference type="EMBL" id="BAAAID010000013">
    <property type="protein sequence ID" value="GAA0926805.1"/>
    <property type="molecule type" value="Genomic_DNA"/>
</dbReference>
<accession>A0ABN1PE16</accession>
<gene>
    <name evidence="2" type="ORF">GCM10009575_026610</name>
</gene>
<sequence>MKYSASAALATTAKTVRAMAADLNLERPPTPALPDGAAYQQIMDVFEHERRPLRARDLCLALDLPLMPKHVEGTRAKLKRLVSLGFLDETEPGLFAQPGPQAPTAPADQQLRSRPRAKHEKTRLLPAELARWRQKRRVRRPVRISLTRISGCSKAAKCPPLSASP</sequence>
<evidence type="ECO:0000313" key="2">
    <source>
        <dbReference type="EMBL" id="GAA0926805.1"/>
    </source>
</evidence>
<evidence type="ECO:0000256" key="1">
    <source>
        <dbReference type="SAM" id="MobiDB-lite"/>
    </source>
</evidence>
<evidence type="ECO:0000313" key="3">
    <source>
        <dbReference type="Proteomes" id="UP001500418"/>
    </source>
</evidence>
<keyword evidence="3" id="KW-1185">Reference proteome</keyword>
<proteinExistence type="predicted"/>